<feature type="transmembrane region" description="Helical" evidence="6">
    <location>
        <begin position="56"/>
        <end position="73"/>
    </location>
</feature>
<dbReference type="AlphaFoldDB" id="A0A7G7YQJ8"/>
<evidence type="ECO:0000313" key="9">
    <source>
        <dbReference type="Proteomes" id="UP000515275"/>
    </source>
</evidence>
<organism evidence="8 9">
    <name type="scientific">Corynebacterium anserum</name>
    <dbReference type="NCBI Taxonomy" id="2684406"/>
    <lineage>
        <taxon>Bacteria</taxon>
        <taxon>Bacillati</taxon>
        <taxon>Actinomycetota</taxon>
        <taxon>Actinomycetes</taxon>
        <taxon>Mycobacteriales</taxon>
        <taxon>Corynebacteriaceae</taxon>
        <taxon>Corynebacterium</taxon>
    </lineage>
</organism>
<feature type="transmembrane region" description="Helical" evidence="6">
    <location>
        <begin position="85"/>
        <end position="103"/>
    </location>
</feature>
<keyword evidence="5 6" id="KW-0472">Membrane</keyword>
<evidence type="ECO:0000256" key="4">
    <source>
        <dbReference type="ARBA" id="ARBA00022989"/>
    </source>
</evidence>
<dbReference type="InterPro" id="IPR051401">
    <property type="entry name" value="GtrA_CellWall_Glycosyl"/>
</dbReference>
<comment type="similarity">
    <text evidence="2">Belongs to the GtrA family.</text>
</comment>
<evidence type="ECO:0000256" key="2">
    <source>
        <dbReference type="ARBA" id="ARBA00009399"/>
    </source>
</evidence>
<dbReference type="PANTHER" id="PTHR38459:SF6">
    <property type="entry name" value="ARABINOGALACTAN BIOSYNTHESIS RECRUITING PROTEIN RV3789"/>
    <property type="match status" value="1"/>
</dbReference>
<evidence type="ECO:0000256" key="5">
    <source>
        <dbReference type="ARBA" id="ARBA00023136"/>
    </source>
</evidence>
<gene>
    <name evidence="8" type="ORF">GP473_09035</name>
</gene>
<dbReference type="GO" id="GO:0005886">
    <property type="term" value="C:plasma membrane"/>
    <property type="evidence" value="ECO:0007669"/>
    <property type="project" value="TreeGrafter"/>
</dbReference>
<accession>A0A7G7YQJ8</accession>
<dbReference type="EMBL" id="CP046883">
    <property type="protein sequence ID" value="QNH96768.1"/>
    <property type="molecule type" value="Genomic_DNA"/>
</dbReference>
<name>A0A7G7YQJ8_9CORY</name>
<evidence type="ECO:0000256" key="3">
    <source>
        <dbReference type="ARBA" id="ARBA00022692"/>
    </source>
</evidence>
<dbReference type="RefSeq" id="WP_186276883.1">
    <property type="nucleotide sequence ID" value="NZ_CP046883.1"/>
</dbReference>
<evidence type="ECO:0000313" key="8">
    <source>
        <dbReference type="EMBL" id="QNH96768.1"/>
    </source>
</evidence>
<protein>
    <submittedName>
        <fullName evidence="8">GtrA family protein</fullName>
    </submittedName>
</protein>
<feature type="transmembrane region" description="Helical" evidence="6">
    <location>
        <begin position="26"/>
        <end position="50"/>
    </location>
</feature>
<feature type="transmembrane region" description="Helical" evidence="6">
    <location>
        <begin position="123"/>
        <end position="143"/>
    </location>
</feature>
<dbReference type="PANTHER" id="PTHR38459">
    <property type="entry name" value="PROPHAGE BACTOPRENOL-LINKED GLUCOSE TRANSLOCASE HOMOLOG"/>
    <property type="match status" value="1"/>
</dbReference>
<sequence>MTEPTTTVDDHSAARRRAATTLNTELFRFILVGGFSAIVDFGSTAVFTFLFNFTDGWAKTGGFILGTLTAYLINRRWTFRAEPSVRRFLITMATYGVTFAVQWTLYNKVGLPVLTGWGWEPFWVRFISFVFAQGVATVLNFLIQKFLIFRT</sequence>
<evidence type="ECO:0000256" key="6">
    <source>
        <dbReference type="SAM" id="Phobius"/>
    </source>
</evidence>
<keyword evidence="3 6" id="KW-0812">Transmembrane</keyword>
<feature type="domain" description="GtrA/DPMS transmembrane" evidence="7">
    <location>
        <begin position="28"/>
        <end position="149"/>
    </location>
</feature>
<evidence type="ECO:0000256" key="1">
    <source>
        <dbReference type="ARBA" id="ARBA00004141"/>
    </source>
</evidence>
<dbReference type="Pfam" id="PF04138">
    <property type="entry name" value="GtrA_DPMS_TM"/>
    <property type="match status" value="1"/>
</dbReference>
<keyword evidence="4 6" id="KW-1133">Transmembrane helix</keyword>
<evidence type="ECO:0000259" key="7">
    <source>
        <dbReference type="Pfam" id="PF04138"/>
    </source>
</evidence>
<dbReference type="Proteomes" id="UP000515275">
    <property type="component" value="Chromosome"/>
</dbReference>
<proteinExistence type="inferred from homology"/>
<keyword evidence="9" id="KW-1185">Reference proteome</keyword>
<dbReference type="GO" id="GO:0000271">
    <property type="term" value="P:polysaccharide biosynthetic process"/>
    <property type="evidence" value="ECO:0007669"/>
    <property type="project" value="InterPro"/>
</dbReference>
<dbReference type="KEGG" id="cans:GP473_09035"/>
<comment type="subcellular location">
    <subcellularLocation>
        <location evidence="1">Membrane</location>
        <topology evidence="1">Multi-pass membrane protein</topology>
    </subcellularLocation>
</comment>
<dbReference type="InterPro" id="IPR007267">
    <property type="entry name" value="GtrA_DPMS_TM"/>
</dbReference>
<reference evidence="8 9" key="1">
    <citation type="submission" date="2019-12" db="EMBL/GenBank/DDBJ databases">
        <title>Corynebacterium sp. nov., isolated from feces of the Anser Albifrons in China.</title>
        <authorList>
            <person name="Liu Q."/>
        </authorList>
    </citation>
    <scope>NUCLEOTIDE SEQUENCE [LARGE SCALE GENOMIC DNA]</scope>
    <source>
        <strain evidence="8 9">23H37-10</strain>
    </source>
</reference>